<evidence type="ECO:0000256" key="1">
    <source>
        <dbReference type="ARBA" id="ARBA00000548"/>
    </source>
</evidence>
<dbReference type="AlphaFoldDB" id="A0A4Q7ZGF2"/>
<keyword evidence="11" id="KW-0732">Signal</keyword>
<dbReference type="EC" id="3.2.1.1" evidence="3"/>
<evidence type="ECO:0000256" key="7">
    <source>
        <dbReference type="ARBA" id="ARBA00030238"/>
    </source>
</evidence>
<dbReference type="InterPro" id="IPR013783">
    <property type="entry name" value="Ig-like_fold"/>
</dbReference>
<dbReference type="PRINTS" id="PR00723">
    <property type="entry name" value="SUBTILISIN"/>
</dbReference>
<reference evidence="13 14" key="1">
    <citation type="submission" date="2019-02" db="EMBL/GenBank/DDBJ databases">
        <title>Sequencing the genomes of 1000 actinobacteria strains.</title>
        <authorList>
            <person name="Klenk H.-P."/>
        </authorList>
    </citation>
    <scope>NUCLEOTIDE SEQUENCE [LARGE SCALE GENOMIC DNA]</scope>
    <source>
        <strain evidence="13 14">DSM 45162</strain>
    </source>
</reference>
<evidence type="ECO:0000256" key="2">
    <source>
        <dbReference type="ARBA" id="ARBA00011073"/>
    </source>
</evidence>
<dbReference type="Gene3D" id="2.60.40.10">
    <property type="entry name" value="Immunoglobulins"/>
    <property type="match status" value="1"/>
</dbReference>
<dbReference type="SMART" id="SM01065">
    <property type="entry name" value="CBM_2"/>
    <property type="match status" value="1"/>
</dbReference>
<keyword evidence="14" id="KW-1185">Reference proteome</keyword>
<evidence type="ECO:0000256" key="5">
    <source>
        <dbReference type="ARBA" id="ARBA00022801"/>
    </source>
</evidence>
<keyword evidence="5 9" id="KW-0378">Hydrolase</keyword>
<evidence type="ECO:0000313" key="13">
    <source>
        <dbReference type="EMBL" id="RZU49464.1"/>
    </source>
</evidence>
<dbReference type="Gene3D" id="3.40.50.200">
    <property type="entry name" value="Peptidase S8/S53 domain"/>
    <property type="match status" value="1"/>
</dbReference>
<dbReference type="InterPro" id="IPR008969">
    <property type="entry name" value="CarboxyPept-like_regulatory"/>
</dbReference>
<dbReference type="PROSITE" id="PS00138">
    <property type="entry name" value="SUBTILASE_SER"/>
    <property type="match status" value="1"/>
</dbReference>
<accession>A0A4Q7ZGF2</accession>
<dbReference type="GO" id="GO:2001070">
    <property type="term" value="F:starch binding"/>
    <property type="evidence" value="ECO:0007669"/>
    <property type="project" value="InterPro"/>
</dbReference>
<dbReference type="InterPro" id="IPR036852">
    <property type="entry name" value="Peptidase_S8/S53_dom_sf"/>
</dbReference>
<dbReference type="InterPro" id="IPR023828">
    <property type="entry name" value="Peptidase_S8_Ser-AS"/>
</dbReference>
<dbReference type="InterPro" id="IPR050131">
    <property type="entry name" value="Peptidase_S8_subtilisin-like"/>
</dbReference>
<evidence type="ECO:0000256" key="11">
    <source>
        <dbReference type="SAM" id="SignalP"/>
    </source>
</evidence>
<name>A0A4Q7ZGF2_9ACTN</name>
<keyword evidence="6 9" id="KW-0720">Serine protease</keyword>
<feature type="region of interest" description="Disordered" evidence="10">
    <location>
        <begin position="31"/>
        <end position="51"/>
    </location>
</feature>
<evidence type="ECO:0000256" key="4">
    <source>
        <dbReference type="ARBA" id="ARBA00022670"/>
    </source>
</evidence>
<evidence type="ECO:0000259" key="12">
    <source>
        <dbReference type="PROSITE" id="PS51166"/>
    </source>
</evidence>
<feature type="active site" description="Charge relay system" evidence="8 9">
    <location>
        <position position="205"/>
    </location>
</feature>
<keyword evidence="4 9" id="KW-0645">Protease</keyword>
<dbReference type="PANTHER" id="PTHR43806">
    <property type="entry name" value="PEPTIDASE S8"/>
    <property type="match status" value="1"/>
</dbReference>
<organism evidence="13 14">
    <name type="scientific">Krasilnikovia cinnamomea</name>
    <dbReference type="NCBI Taxonomy" id="349313"/>
    <lineage>
        <taxon>Bacteria</taxon>
        <taxon>Bacillati</taxon>
        <taxon>Actinomycetota</taxon>
        <taxon>Actinomycetes</taxon>
        <taxon>Micromonosporales</taxon>
        <taxon>Micromonosporaceae</taxon>
        <taxon>Krasilnikovia</taxon>
    </lineage>
</organism>
<comment type="similarity">
    <text evidence="2 9">Belongs to the peptidase S8 family.</text>
</comment>
<evidence type="ECO:0000256" key="9">
    <source>
        <dbReference type="PROSITE-ProRule" id="PRU01240"/>
    </source>
</evidence>
<dbReference type="PROSITE" id="PS51892">
    <property type="entry name" value="SUBTILASE"/>
    <property type="match status" value="1"/>
</dbReference>
<dbReference type="PANTHER" id="PTHR43806:SF67">
    <property type="entry name" value="EGF-LIKE DOMAIN-CONTAINING PROTEIN"/>
    <property type="match status" value="1"/>
</dbReference>
<dbReference type="Pfam" id="PF13620">
    <property type="entry name" value="CarboxypepD_reg"/>
    <property type="match status" value="2"/>
</dbReference>
<sequence>MTNDRPTRRRWTAALAAAAAVTALATDATAARAADDHTGRPTNTTAARAAAEAPAAISAQVRAEVARGDTTFWVLLRDTPDLSAARRAAGQAKAGAVYRAATTATARHQAGLRALLTRRGARFSTYWISDTIRVTGGAALLRELAARPEVKAVLPDNPVRLPTPVTGTTHAAVQGTEWNIDRVGAPRVWNERHDRGEGIVVANVDTGVQYDHPALAAGYRGRRADGGYDHDYNWFDPAHICADPAPCDNVGHGTHTMGTMVGGEGETAIGVAPGASWIAVKGCETSYCSVAALLAAGQWIVAPTDRSGNNPRPDLAPDVVNNSWGGASGFDPWYSDVVRAWAAAGIFPAFSAGNSGPTCGTANTPGSYTATYASGAYDINNAIASFSSRGTGQDGLVKPNIAAPGVDVRSSVPGGGYAVYSGTSMASPHTAATVALLWSAVPALRRDIAATREVLDTSAIDVDDVSCGGTAGDNNVFGQGRLDAAAAVTLALSPSGSLVGTVTAGGTPLTGATVRVSGPAERSVTTGADGGYRFARLVAGAYRVRVTAFGYDTSEAQVQVDNGAADRLDADLTASASGLLTGTVTAGAAPVLGATVALAGTPVSVTTDTDGHFRIAAPLGTYQLTVRPVGGCSAPATRALTLAGDATLAIALDPVTDHYGHTCGPATEAYRTGDTRVDLTGDDLAAQVTIPFPFPLYGVEHSVAWVSTNGVIAFGGPAPAFVNTALPSADQPNDALYPFWDDLYVDAEAGVWTTADADTFVVEWRNVRFFSDPQQRLSISAILHRDGGVTYRYRNPQGASATGRYATIGAENPTGTDALAYSVDTAGVATDDIGVTIRPPAGRVPAAFHVTTQTRWGQNVYVVGDVPQLGGWDPARGVPLGAGGYPVWSGGVGLPAGTQIEFKYVIRDPDGTVTWEPGANRTALTPPSGRYETNDVFRGR</sequence>
<dbReference type="GO" id="GO:0004556">
    <property type="term" value="F:alpha-amylase activity"/>
    <property type="evidence" value="ECO:0007669"/>
    <property type="project" value="UniProtKB-EC"/>
</dbReference>
<dbReference type="PROSITE" id="PS51318">
    <property type="entry name" value="TAT"/>
    <property type="match status" value="1"/>
</dbReference>
<dbReference type="SUPFAM" id="SSF52743">
    <property type="entry name" value="Subtilisin-like"/>
    <property type="match status" value="1"/>
</dbReference>
<evidence type="ECO:0000313" key="14">
    <source>
        <dbReference type="Proteomes" id="UP000292564"/>
    </source>
</evidence>
<dbReference type="RefSeq" id="WP_130508535.1">
    <property type="nucleotide sequence ID" value="NZ_SHKY01000001.1"/>
</dbReference>
<feature type="signal peptide" evidence="11">
    <location>
        <begin position="1"/>
        <end position="33"/>
    </location>
</feature>
<evidence type="ECO:0000256" key="6">
    <source>
        <dbReference type="ARBA" id="ARBA00022825"/>
    </source>
</evidence>
<dbReference type="GO" id="GO:0005975">
    <property type="term" value="P:carbohydrate metabolic process"/>
    <property type="evidence" value="ECO:0007669"/>
    <property type="project" value="UniProtKB-ARBA"/>
</dbReference>
<gene>
    <name evidence="13" type="ORF">EV385_1214</name>
</gene>
<dbReference type="OrthoDB" id="9813435at2"/>
<evidence type="ECO:0000256" key="8">
    <source>
        <dbReference type="PIRSR" id="PIRSR615500-1"/>
    </source>
</evidence>
<dbReference type="EMBL" id="SHKY01000001">
    <property type="protein sequence ID" value="RZU49464.1"/>
    <property type="molecule type" value="Genomic_DNA"/>
</dbReference>
<dbReference type="InterPro" id="IPR000209">
    <property type="entry name" value="Peptidase_S8/S53_dom"/>
</dbReference>
<dbReference type="PROSITE" id="PS51166">
    <property type="entry name" value="CBM20"/>
    <property type="match status" value="1"/>
</dbReference>
<dbReference type="InterPro" id="IPR013784">
    <property type="entry name" value="Carb-bd-like_fold"/>
</dbReference>
<dbReference type="SUPFAM" id="SSF49464">
    <property type="entry name" value="Carboxypeptidase regulatory domain-like"/>
    <property type="match status" value="1"/>
</dbReference>
<proteinExistence type="inferred from homology"/>
<dbReference type="SUPFAM" id="SSF49452">
    <property type="entry name" value="Starch-binding domain-like"/>
    <property type="match status" value="2"/>
</dbReference>
<dbReference type="CDD" id="cd05808">
    <property type="entry name" value="CBM20_alpha_amylase"/>
    <property type="match status" value="1"/>
</dbReference>
<dbReference type="Proteomes" id="UP000292564">
    <property type="component" value="Unassembled WGS sequence"/>
</dbReference>
<dbReference type="GO" id="GO:0004252">
    <property type="term" value="F:serine-type endopeptidase activity"/>
    <property type="evidence" value="ECO:0007669"/>
    <property type="project" value="UniProtKB-UniRule"/>
</dbReference>
<dbReference type="InterPro" id="IPR015500">
    <property type="entry name" value="Peptidase_S8_subtilisin-rel"/>
</dbReference>
<dbReference type="InterPro" id="IPR006311">
    <property type="entry name" value="TAT_signal"/>
</dbReference>
<dbReference type="Gene3D" id="2.60.40.1120">
    <property type="entry name" value="Carboxypeptidase-like, regulatory domain"/>
    <property type="match status" value="2"/>
</dbReference>
<evidence type="ECO:0000256" key="10">
    <source>
        <dbReference type="SAM" id="MobiDB-lite"/>
    </source>
</evidence>
<dbReference type="Pfam" id="PF00686">
    <property type="entry name" value="CBM_20"/>
    <property type="match status" value="1"/>
</dbReference>
<feature type="domain" description="CBM20" evidence="12">
    <location>
        <begin position="838"/>
        <end position="939"/>
    </location>
</feature>
<dbReference type="InterPro" id="IPR002044">
    <property type="entry name" value="CBM20"/>
</dbReference>
<feature type="active site" description="Charge relay system" evidence="8 9">
    <location>
        <position position="252"/>
    </location>
</feature>
<dbReference type="Pfam" id="PF00082">
    <property type="entry name" value="Peptidase_S8"/>
    <property type="match status" value="1"/>
</dbReference>
<protein>
    <recommendedName>
        <fullName evidence="3">alpha-amylase</fullName>
        <ecNumber evidence="3">3.2.1.1</ecNumber>
    </recommendedName>
    <alternativeName>
        <fullName evidence="7">1,4-alpha-D-glucan glucanohydrolase</fullName>
    </alternativeName>
</protein>
<feature type="active site" description="Charge relay system" evidence="8 9">
    <location>
        <position position="424"/>
    </location>
</feature>
<dbReference type="GO" id="GO:0006508">
    <property type="term" value="P:proteolysis"/>
    <property type="evidence" value="ECO:0007669"/>
    <property type="project" value="UniProtKB-KW"/>
</dbReference>
<comment type="caution">
    <text evidence="13">The sequence shown here is derived from an EMBL/GenBank/DDBJ whole genome shotgun (WGS) entry which is preliminary data.</text>
</comment>
<evidence type="ECO:0000256" key="3">
    <source>
        <dbReference type="ARBA" id="ARBA00012595"/>
    </source>
</evidence>
<comment type="catalytic activity">
    <reaction evidence="1">
        <text>Endohydrolysis of (1-&gt;4)-alpha-D-glucosidic linkages in polysaccharides containing three or more (1-&gt;4)-alpha-linked D-glucose units.</text>
        <dbReference type="EC" id="3.2.1.1"/>
    </reaction>
</comment>
<feature type="region of interest" description="Disordered" evidence="10">
    <location>
        <begin position="917"/>
        <end position="940"/>
    </location>
</feature>
<feature type="chain" id="PRO_5021000950" description="alpha-amylase" evidence="11">
    <location>
        <begin position="34"/>
        <end position="940"/>
    </location>
</feature>